<dbReference type="AlphaFoldDB" id="A0A378KQN0"/>
<reference evidence="2 4" key="1">
    <citation type="submission" date="2015-11" db="EMBL/GenBank/DDBJ databases">
        <title>Genomic analysis of 38 Legionella species identifies large and diverse effector repertoires.</title>
        <authorList>
            <person name="Burstein D."/>
            <person name="Amaro F."/>
            <person name="Zusman T."/>
            <person name="Lifshitz Z."/>
            <person name="Cohen O."/>
            <person name="Gilbert J.A."/>
            <person name="Pupko T."/>
            <person name="Shuman H.A."/>
            <person name="Segal G."/>
        </authorList>
    </citation>
    <scope>NUCLEOTIDE SEQUENCE [LARGE SCALE GENOMIC DNA]</scope>
    <source>
        <strain evidence="2 4">ATCC 49507</strain>
    </source>
</reference>
<dbReference type="OrthoDB" id="5651460at2"/>
<gene>
    <name evidence="2" type="ORF">Lqua_2787</name>
    <name evidence="3" type="ORF">NCTC12376_00655</name>
</gene>
<dbReference type="EMBL" id="UGOW01000001">
    <property type="protein sequence ID" value="STY16862.1"/>
    <property type="molecule type" value="Genomic_DNA"/>
</dbReference>
<evidence type="ECO:0000313" key="2">
    <source>
        <dbReference type="EMBL" id="KTD44620.1"/>
    </source>
</evidence>
<evidence type="ECO:0000313" key="3">
    <source>
        <dbReference type="EMBL" id="STY16862.1"/>
    </source>
</evidence>
<dbReference type="STRING" id="45072.Lqua_2787"/>
<evidence type="ECO:0000313" key="4">
    <source>
        <dbReference type="Proteomes" id="UP000054639"/>
    </source>
</evidence>
<protein>
    <submittedName>
        <fullName evidence="3">Uncharacterized protein</fullName>
    </submittedName>
</protein>
<evidence type="ECO:0000256" key="1">
    <source>
        <dbReference type="SAM" id="SignalP"/>
    </source>
</evidence>
<feature type="signal peptide" evidence="1">
    <location>
        <begin position="1"/>
        <end position="27"/>
    </location>
</feature>
<name>A0A378KQN0_9GAMM</name>
<keyword evidence="1" id="KW-0732">Signal</keyword>
<dbReference type="RefSeq" id="WP_058474921.1">
    <property type="nucleotide sequence ID" value="NZ_CAAAIL010000019.1"/>
</dbReference>
<reference evidence="3 5" key="2">
    <citation type="submission" date="2018-06" db="EMBL/GenBank/DDBJ databases">
        <authorList>
            <consortium name="Pathogen Informatics"/>
            <person name="Doyle S."/>
        </authorList>
    </citation>
    <scope>NUCLEOTIDE SEQUENCE [LARGE SCALE GENOMIC DNA]</scope>
    <source>
        <strain evidence="3 5">NCTC12376</strain>
    </source>
</reference>
<sequence>MLLNKSKLSLISLVCACTLIPVFPINAQDVDPCDNITGKWSGVTTSYKCTWDASAEFRKYKSTIRMDYHLKPRSKCGDELDIIYSGTCRKAYLKIETNVIGTIFGDTIFLRDADGTEVNLQKQ</sequence>
<evidence type="ECO:0000313" key="5">
    <source>
        <dbReference type="Proteomes" id="UP000254230"/>
    </source>
</evidence>
<dbReference type="Proteomes" id="UP000254230">
    <property type="component" value="Unassembled WGS sequence"/>
</dbReference>
<dbReference type="Proteomes" id="UP000054639">
    <property type="component" value="Unassembled WGS sequence"/>
</dbReference>
<proteinExistence type="predicted"/>
<keyword evidence="4" id="KW-1185">Reference proteome</keyword>
<organism evidence="3 5">
    <name type="scientific">Legionella quateirensis</name>
    <dbReference type="NCBI Taxonomy" id="45072"/>
    <lineage>
        <taxon>Bacteria</taxon>
        <taxon>Pseudomonadati</taxon>
        <taxon>Pseudomonadota</taxon>
        <taxon>Gammaproteobacteria</taxon>
        <taxon>Legionellales</taxon>
        <taxon>Legionellaceae</taxon>
        <taxon>Legionella</taxon>
    </lineage>
</organism>
<feature type="chain" id="PRO_5016896006" evidence="1">
    <location>
        <begin position="28"/>
        <end position="123"/>
    </location>
</feature>
<accession>A0A378KQN0</accession>
<dbReference type="EMBL" id="LNYR01000041">
    <property type="protein sequence ID" value="KTD44620.1"/>
    <property type="molecule type" value="Genomic_DNA"/>
</dbReference>